<keyword evidence="1" id="KW-0812">Transmembrane</keyword>
<sequence>MSGVLNRLIETKLGKIHLRIQLFFLFNINFILIIIGTSGEHRFQISSNGSSGSSVIAPSSSVSFLLFFFRLLILSLGVTFSPFSGFFLSCISFPRPVFNEELRASFFFLFAFVCVHVTLHSVSRSNSRSGPIQKMFHFFLMIHRTTFHRCRLAHYLQR</sequence>
<reference evidence="2 3" key="1">
    <citation type="submission" date="2018-06" db="EMBL/GenBank/DDBJ databases">
        <title>Comparative genomics reveals the genomic features of Rhizophagus irregularis, R. cerebriforme, R. diaphanum and Gigaspora rosea, and their symbiotic lifestyle signature.</title>
        <authorList>
            <person name="Morin E."/>
            <person name="San Clemente H."/>
            <person name="Chen E.C.H."/>
            <person name="De La Providencia I."/>
            <person name="Hainaut M."/>
            <person name="Kuo A."/>
            <person name="Kohler A."/>
            <person name="Murat C."/>
            <person name="Tang N."/>
            <person name="Roy S."/>
            <person name="Loubradou J."/>
            <person name="Henrissat B."/>
            <person name="Grigoriev I.V."/>
            <person name="Corradi N."/>
            <person name="Roux C."/>
            <person name="Martin F.M."/>
        </authorList>
    </citation>
    <scope>NUCLEOTIDE SEQUENCE [LARGE SCALE GENOMIC DNA]</scope>
    <source>
        <strain evidence="2 3">DAOM 194757</strain>
    </source>
</reference>
<dbReference type="Proteomes" id="UP000266673">
    <property type="component" value="Unassembled WGS sequence"/>
</dbReference>
<feature type="transmembrane region" description="Helical" evidence="1">
    <location>
        <begin position="20"/>
        <end position="39"/>
    </location>
</feature>
<evidence type="ECO:0000256" key="1">
    <source>
        <dbReference type="SAM" id="Phobius"/>
    </source>
</evidence>
<keyword evidence="3" id="KW-1185">Reference proteome</keyword>
<gene>
    <name evidence="2" type="ORF">C2G38_1607584</name>
</gene>
<proteinExistence type="predicted"/>
<feature type="transmembrane region" description="Helical" evidence="1">
    <location>
        <begin position="104"/>
        <end position="122"/>
    </location>
</feature>
<comment type="caution">
    <text evidence="2">The sequence shown here is derived from an EMBL/GenBank/DDBJ whole genome shotgun (WGS) entry which is preliminary data.</text>
</comment>
<keyword evidence="1" id="KW-1133">Transmembrane helix</keyword>
<evidence type="ECO:0000313" key="2">
    <source>
        <dbReference type="EMBL" id="RIB15056.1"/>
    </source>
</evidence>
<evidence type="ECO:0000313" key="3">
    <source>
        <dbReference type="Proteomes" id="UP000266673"/>
    </source>
</evidence>
<feature type="transmembrane region" description="Helical" evidence="1">
    <location>
        <begin position="60"/>
        <end position="84"/>
    </location>
</feature>
<keyword evidence="1" id="KW-0472">Membrane</keyword>
<dbReference type="EMBL" id="QKWP01000775">
    <property type="protein sequence ID" value="RIB15056.1"/>
    <property type="molecule type" value="Genomic_DNA"/>
</dbReference>
<name>A0A397V6Y6_9GLOM</name>
<accession>A0A397V6Y6</accession>
<dbReference type="AlphaFoldDB" id="A0A397V6Y6"/>
<organism evidence="2 3">
    <name type="scientific">Gigaspora rosea</name>
    <dbReference type="NCBI Taxonomy" id="44941"/>
    <lineage>
        <taxon>Eukaryota</taxon>
        <taxon>Fungi</taxon>
        <taxon>Fungi incertae sedis</taxon>
        <taxon>Mucoromycota</taxon>
        <taxon>Glomeromycotina</taxon>
        <taxon>Glomeromycetes</taxon>
        <taxon>Diversisporales</taxon>
        <taxon>Gigasporaceae</taxon>
        <taxon>Gigaspora</taxon>
    </lineage>
</organism>
<protein>
    <submittedName>
        <fullName evidence="2">Uncharacterized protein</fullName>
    </submittedName>
</protein>